<keyword evidence="2" id="KW-1185">Reference proteome</keyword>
<feature type="signal peptide" evidence="1">
    <location>
        <begin position="1"/>
        <end position="25"/>
    </location>
</feature>
<reference evidence="3" key="1">
    <citation type="submission" date="2016-11" db="UniProtKB">
        <authorList>
            <consortium name="WormBaseParasite"/>
        </authorList>
    </citation>
    <scope>IDENTIFICATION</scope>
</reference>
<organism evidence="2 3">
    <name type="scientific">Caenorhabditis tropicalis</name>
    <dbReference type="NCBI Taxonomy" id="1561998"/>
    <lineage>
        <taxon>Eukaryota</taxon>
        <taxon>Metazoa</taxon>
        <taxon>Ecdysozoa</taxon>
        <taxon>Nematoda</taxon>
        <taxon>Chromadorea</taxon>
        <taxon>Rhabditida</taxon>
        <taxon>Rhabditina</taxon>
        <taxon>Rhabditomorpha</taxon>
        <taxon>Rhabditoidea</taxon>
        <taxon>Rhabditidae</taxon>
        <taxon>Peloderinae</taxon>
        <taxon>Caenorhabditis</taxon>
    </lineage>
</organism>
<keyword evidence="1" id="KW-0732">Signal</keyword>
<feature type="chain" id="PRO_5009307393" evidence="1">
    <location>
        <begin position="26"/>
        <end position="91"/>
    </location>
</feature>
<dbReference type="WBParaSite" id="Csp11.Scaffold578.g4495.t1">
    <property type="protein sequence ID" value="Csp11.Scaffold578.g4495.t1"/>
    <property type="gene ID" value="Csp11.Scaffold578.g4495"/>
</dbReference>
<protein>
    <submittedName>
        <fullName evidence="3">Antimicrobial peptide</fullName>
    </submittedName>
</protein>
<proteinExistence type="predicted"/>
<evidence type="ECO:0000313" key="2">
    <source>
        <dbReference type="Proteomes" id="UP000095282"/>
    </source>
</evidence>
<accession>A0A1I7TC42</accession>
<sequence>MTNHFWKTVILMTLIITIILGEVRSEEEKIVGLEEFLTELDPSLSDIILELLEAQQLPTNKANRMMRRIMRKLPAETLEQLFKIYKETRKP</sequence>
<dbReference type="Proteomes" id="UP000095282">
    <property type="component" value="Unplaced"/>
</dbReference>
<name>A0A1I7TC42_9PELO</name>
<dbReference type="AlphaFoldDB" id="A0A1I7TC42"/>
<evidence type="ECO:0000256" key="1">
    <source>
        <dbReference type="SAM" id="SignalP"/>
    </source>
</evidence>
<evidence type="ECO:0000313" key="3">
    <source>
        <dbReference type="WBParaSite" id="Csp11.Scaffold578.g4495.t1"/>
    </source>
</evidence>
<dbReference type="eggNOG" id="ENOG502TIC4">
    <property type="taxonomic scope" value="Eukaryota"/>
</dbReference>